<comment type="similarity">
    <text evidence="1">Belongs to the AHA1 family.</text>
</comment>
<dbReference type="RefSeq" id="WP_223021274.1">
    <property type="nucleotide sequence ID" value="NZ_CP078143.1"/>
</dbReference>
<name>A0ABW0TA87_9HYPH</name>
<gene>
    <name evidence="3" type="ORF">ACFPOD_09825</name>
</gene>
<reference evidence="4" key="1">
    <citation type="journal article" date="2019" name="Int. J. Syst. Evol. Microbiol.">
        <title>The Global Catalogue of Microorganisms (GCM) 10K type strain sequencing project: providing services to taxonomists for standard genome sequencing and annotation.</title>
        <authorList>
            <consortium name="The Broad Institute Genomics Platform"/>
            <consortium name="The Broad Institute Genome Sequencing Center for Infectious Disease"/>
            <person name="Wu L."/>
            <person name="Ma J."/>
        </authorList>
    </citation>
    <scope>NUCLEOTIDE SEQUENCE [LARGE SCALE GENOMIC DNA]</scope>
    <source>
        <strain evidence="4">JCM 3366</strain>
    </source>
</reference>
<dbReference type="EMBL" id="JBHSNB010000002">
    <property type="protein sequence ID" value="MFC5585410.1"/>
    <property type="molecule type" value="Genomic_DNA"/>
</dbReference>
<protein>
    <submittedName>
        <fullName evidence="3">SRPBCC domain-containing protein</fullName>
    </submittedName>
</protein>
<sequence length="154" mass="17595">MNVKITQNADAELSIQRVFNAPRDLVLEMWTRKEHLDRWSCPDGMTIPVSEGDIRTGGWFRTCMRGNDGSEYWVSGTYHEVSPERIVFTHAWDEESGERGHETVVTIAFSDTEDGKTHMHFHQAFFTSTASRDGHAEGWKACFEKLDKLLSQTA</sequence>
<dbReference type="InterPro" id="IPR023393">
    <property type="entry name" value="START-like_dom_sf"/>
</dbReference>
<dbReference type="Proteomes" id="UP001596107">
    <property type="component" value="Unassembled WGS sequence"/>
</dbReference>
<evidence type="ECO:0000256" key="1">
    <source>
        <dbReference type="ARBA" id="ARBA00006817"/>
    </source>
</evidence>
<dbReference type="Gene3D" id="3.30.530.20">
    <property type="match status" value="1"/>
</dbReference>
<dbReference type="Pfam" id="PF08327">
    <property type="entry name" value="AHSA1"/>
    <property type="match status" value="1"/>
</dbReference>
<proteinExistence type="inferred from homology"/>
<feature type="domain" description="Activator of Hsp90 ATPase homologue 1/2-like C-terminal" evidence="2">
    <location>
        <begin position="20"/>
        <end position="150"/>
    </location>
</feature>
<evidence type="ECO:0000313" key="3">
    <source>
        <dbReference type="EMBL" id="MFC5585410.1"/>
    </source>
</evidence>
<evidence type="ECO:0000259" key="2">
    <source>
        <dbReference type="Pfam" id="PF08327"/>
    </source>
</evidence>
<organism evidence="3 4">
    <name type="scientific">Nitratireductor kimnyeongensis</name>
    <dbReference type="NCBI Taxonomy" id="430679"/>
    <lineage>
        <taxon>Bacteria</taxon>
        <taxon>Pseudomonadati</taxon>
        <taxon>Pseudomonadota</taxon>
        <taxon>Alphaproteobacteria</taxon>
        <taxon>Hyphomicrobiales</taxon>
        <taxon>Phyllobacteriaceae</taxon>
        <taxon>Nitratireductor</taxon>
    </lineage>
</organism>
<keyword evidence="4" id="KW-1185">Reference proteome</keyword>
<accession>A0ABW0TA87</accession>
<dbReference type="SUPFAM" id="SSF55961">
    <property type="entry name" value="Bet v1-like"/>
    <property type="match status" value="1"/>
</dbReference>
<dbReference type="CDD" id="cd07814">
    <property type="entry name" value="SRPBCC_CalC_Aha1-like"/>
    <property type="match status" value="1"/>
</dbReference>
<comment type="caution">
    <text evidence="3">The sequence shown here is derived from an EMBL/GenBank/DDBJ whole genome shotgun (WGS) entry which is preliminary data.</text>
</comment>
<evidence type="ECO:0000313" key="4">
    <source>
        <dbReference type="Proteomes" id="UP001596107"/>
    </source>
</evidence>
<dbReference type="InterPro" id="IPR013538">
    <property type="entry name" value="ASHA1/2-like_C"/>
</dbReference>